<name>W6AAF3_9MOLU</name>
<evidence type="ECO:0000313" key="2">
    <source>
        <dbReference type="EMBL" id="AHI54037.1"/>
    </source>
</evidence>
<feature type="chain" id="PRO_5004877040" description="Lipoprotein" evidence="1">
    <location>
        <begin position="24"/>
        <end position="540"/>
    </location>
</feature>
<dbReference type="NCBIfam" id="NF038029">
    <property type="entry name" value="LP_plasma"/>
    <property type="match status" value="1"/>
</dbReference>
<dbReference type="NCBIfam" id="NF045726">
    <property type="entry name" value="XXplasma_LP"/>
    <property type="match status" value="1"/>
</dbReference>
<dbReference type="OrthoDB" id="395787at2"/>
<dbReference type="Proteomes" id="UP000019265">
    <property type="component" value="Chromosome"/>
</dbReference>
<dbReference type="InterPro" id="IPR054816">
    <property type="entry name" value="Lipoprotein_mollicutes-type_CS"/>
</dbReference>
<feature type="signal peptide" evidence="1">
    <location>
        <begin position="1"/>
        <end position="23"/>
    </location>
</feature>
<reference evidence="2 3" key="1">
    <citation type="journal article" date="2014" name="Genome Biol. Evol.">
        <title>Molecular evolution of the substrate utilization strategies and putative virulence factors in mosquito-associated Spiroplasma species.</title>
        <authorList>
            <person name="Chang T.H."/>
            <person name="Lo W.S."/>
            <person name="Ku C."/>
            <person name="Chen L.L."/>
            <person name="Kuo C.H."/>
        </authorList>
    </citation>
    <scope>NUCLEOTIDE SEQUENCE [LARGE SCALE GENOMIC DNA]</scope>
    <source>
        <strain evidence="2">Ar-1343</strain>
    </source>
</reference>
<dbReference type="PROSITE" id="PS51257">
    <property type="entry name" value="PROKAR_LIPOPROTEIN"/>
    <property type="match status" value="1"/>
</dbReference>
<dbReference type="KEGG" id="ssab:SSABA_v1c06350"/>
<evidence type="ECO:0008006" key="4">
    <source>
        <dbReference type="Google" id="ProtNLM"/>
    </source>
</evidence>
<proteinExistence type="predicted"/>
<gene>
    <name evidence="2" type="ORF">SSABA_v1c06350</name>
</gene>
<keyword evidence="3" id="KW-1185">Reference proteome</keyword>
<evidence type="ECO:0000256" key="1">
    <source>
        <dbReference type="SAM" id="SignalP"/>
    </source>
</evidence>
<dbReference type="HOGENOM" id="CLU_473988_0_0_14"/>
<accession>W6AAF3</accession>
<dbReference type="EMBL" id="CP006934">
    <property type="protein sequence ID" value="AHI54037.1"/>
    <property type="molecule type" value="Genomic_DNA"/>
</dbReference>
<organism evidence="2 3">
    <name type="scientific">Spiroplasma sabaudiense Ar-1343</name>
    <dbReference type="NCBI Taxonomy" id="1276257"/>
    <lineage>
        <taxon>Bacteria</taxon>
        <taxon>Bacillati</taxon>
        <taxon>Mycoplasmatota</taxon>
        <taxon>Mollicutes</taxon>
        <taxon>Entomoplasmatales</taxon>
        <taxon>Spiroplasmataceae</taxon>
        <taxon>Spiroplasma</taxon>
    </lineage>
</organism>
<evidence type="ECO:0000313" key="3">
    <source>
        <dbReference type="Proteomes" id="UP000019265"/>
    </source>
</evidence>
<dbReference type="STRING" id="1276257.SSABA_v1c06350"/>
<dbReference type="PATRIC" id="fig|1276257.3.peg.645"/>
<protein>
    <recommendedName>
        <fullName evidence="4">Lipoprotein</fullName>
    </recommendedName>
</protein>
<dbReference type="AlphaFoldDB" id="W6AAF3"/>
<keyword evidence="1" id="KW-0732">Signal</keyword>
<dbReference type="RefSeq" id="WP_025251176.1">
    <property type="nucleotide sequence ID" value="NZ_CP006934.1"/>
</dbReference>
<sequence length="540" mass="60249">MRKLLGLLASVSLTASTAATVVACDTNKRITEAKLNEETLRALLASVFGDASAASIDFGDIFNSGDISKSLLQIINLMIAQDNYHRANNNLLEGLGLEKNEVEESLANFNLLNDSIAADKLYTDYTKSISGTSSTQALDYSIRRQSYSLNSQAISLMVDGEAKTFASVGVQLPDGKLWHIRNELSTSNYEQNIPTAKQLSSDGFKLVDLSQGASTVIAGYDNLSGRDALKYRFNDWFVNEIQKKIIENLLSMSRQIPETFRIGNSSESSKKAAYFNRYSSVGKYSQTWNTSTTPWTSNVKMVWELSFKNNQFKKFSDLIESSAVKELIDVNSGILKADKSIKDLIAAFSTLENVTEDGDDPYLHQSGFKGFISFKDGEIYGTNNLDAEFKYKTALLGANEPGMLSENGHLYFQGAKSDEISLVFVLPVYLIELLKDYEIKTNANDEEGAKVNLGPSATNANQYQDIWNQEQNIKKHSKDINELSREEKNNMINQFQYIVSQNADVLAESKTALYSLYLDADDILYSSLWDEISKYIKDEE</sequence>